<dbReference type="GO" id="GO:0097104">
    <property type="term" value="P:postsynaptic membrane assembly"/>
    <property type="evidence" value="ECO:0000318"/>
    <property type="project" value="GO_Central"/>
</dbReference>
<dbReference type="FunCoup" id="A0A139WI80">
    <property type="interactions" value="1"/>
</dbReference>
<evidence type="ECO:0000256" key="5">
    <source>
        <dbReference type="SAM" id="Phobius"/>
    </source>
</evidence>
<keyword evidence="9" id="KW-1185">Reference proteome</keyword>
<dbReference type="OMA" id="HAKATHE"/>
<feature type="region of interest" description="Disordered" evidence="4">
    <location>
        <begin position="802"/>
        <end position="856"/>
    </location>
</feature>
<evidence type="ECO:0000256" key="1">
    <source>
        <dbReference type="ARBA" id="ARBA00005964"/>
    </source>
</evidence>
<evidence type="ECO:0000313" key="8">
    <source>
        <dbReference type="EMBL" id="KYB27545.1"/>
    </source>
</evidence>
<protein>
    <submittedName>
        <fullName evidence="8">Neuroligin-3-like Protein</fullName>
    </submittedName>
</protein>
<evidence type="ECO:0000256" key="4">
    <source>
        <dbReference type="SAM" id="MobiDB-lite"/>
    </source>
</evidence>
<evidence type="ECO:0000256" key="2">
    <source>
        <dbReference type="ARBA" id="ARBA00022729"/>
    </source>
</evidence>
<feature type="transmembrane region" description="Helical" evidence="5">
    <location>
        <begin position="686"/>
        <end position="709"/>
    </location>
</feature>
<feature type="region of interest" description="Disordered" evidence="4">
    <location>
        <begin position="604"/>
        <end position="624"/>
    </location>
</feature>
<feature type="compositionally biased region" description="Basic and acidic residues" evidence="4">
    <location>
        <begin position="1158"/>
        <end position="1177"/>
    </location>
</feature>
<dbReference type="InterPro" id="IPR019819">
    <property type="entry name" value="Carboxylesterase_B_CS"/>
</dbReference>
<keyword evidence="5" id="KW-1133">Transmembrane helix</keyword>
<dbReference type="STRING" id="7070.A0A139WI80"/>
<reference evidence="8 9" key="1">
    <citation type="journal article" date="2008" name="Nature">
        <title>The genome of the model beetle and pest Tribolium castaneum.</title>
        <authorList>
            <consortium name="Tribolium Genome Sequencing Consortium"/>
            <person name="Richards S."/>
            <person name="Gibbs R.A."/>
            <person name="Weinstock G.M."/>
            <person name="Brown S.J."/>
            <person name="Denell R."/>
            <person name="Beeman R.W."/>
            <person name="Gibbs R."/>
            <person name="Beeman R.W."/>
            <person name="Brown S.J."/>
            <person name="Bucher G."/>
            <person name="Friedrich M."/>
            <person name="Grimmelikhuijzen C.J."/>
            <person name="Klingler M."/>
            <person name="Lorenzen M."/>
            <person name="Richards S."/>
            <person name="Roth S."/>
            <person name="Schroder R."/>
            <person name="Tautz D."/>
            <person name="Zdobnov E.M."/>
            <person name="Muzny D."/>
            <person name="Gibbs R.A."/>
            <person name="Weinstock G.M."/>
            <person name="Attaway T."/>
            <person name="Bell S."/>
            <person name="Buhay C.J."/>
            <person name="Chandrabose M.N."/>
            <person name="Chavez D."/>
            <person name="Clerk-Blankenburg K.P."/>
            <person name="Cree A."/>
            <person name="Dao M."/>
            <person name="Davis C."/>
            <person name="Chacko J."/>
            <person name="Dinh H."/>
            <person name="Dugan-Rocha S."/>
            <person name="Fowler G."/>
            <person name="Garner T.T."/>
            <person name="Garnes J."/>
            <person name="Gnirke A."/>
            <person name="Hawes A."/>
            <person name="Hernandez J."/>
            <person name="Hines S."/>
            <person name="Holder M."/>
            <person name="Hume J."/>
            <person name="Jhangiani S.N."/>
            <person name="Joshi V."/>
            <person name="Khan Z.M."/>
            <person name="Jackson L."/>
            <person name="Kovar C."/>
            <person name="Kowis A."/>
            <person name="Lee S."/>
            <person name="Lewis L.R."/>
            <person name="Margolis J."/>
            <person name="Morgan M."/>
            <person name="Nazareth L.V."/>
            <person name="Nguyen N."/>
            <person name="Okwuonu G."/>
            <person name="Parker D."/>
            <person name="Richards S."/>
            <person name="Ruiz S.J."/>
            <person name="Santibanez J."/>
            <person name="Savard J."/>
            <person name="Scherer S.E."/>
            <person name="Schneider B."/>
            <person name="Sodergren E."/>
            <person name="Tautz D."/>
            <person name="Vattahil S."/>
            <person name="Villasana D."/>
            <person name="White C.S."/>
            <person name="Wright R."/>
            <person name="Park Y."/>
            <person name="Beeman R.W."/>
            <person name="Lord J."/>
            <person name="Oppert B."/>
            <person name="Lorenzen M."/>
            <person name="Brown S."/>
            <person name="Wang L."/>
            <person name="Savard J."/>
            <person name="Tautz D."/>
            <person name="Richards S."/>
            <person name="Weinstock G."/>
            <person name="Gibbs R.A."/>
            <person name="Liu Y."/>
            <person name="Worley K."/>
            <person name="Weinstock G."/>
            <person name="Elsik C.G."/>
            <person name="Reese J.T."/>
            <person name="Elhaik E."/>
            <person name="Landan G."/>
            <person name="Graur D."/>
            <person name="Arensburger P."/>
            <person name="Atkinson P."/>
            <person name="Beeman R.W."/>
            <person name="Beidler J."/>
            <person name="Brown S.J."/>
            <person name="Demuth J.P."/>
            <person name="Drury D.W."/>
            <person name="Du Y.Z."/>
            <person name="Fujiwara H."/>
            <person name="Lorenzen M."/>
            <person name="Maselli V."/>
            <person name="Osanai M."/>
            <person name="Park Y."/>
            <person name="Robertson H.M."/>
            <person name="Tu Z."/>
            <person name="Wang J.J."/>
            <person name="Wang S."/>
            <person name="Richards S."/>
            <person name="Song H."/>
            <person name="Zhang L."/>
            <person name="Sodergren E."/>
            <person name="Werner D."/>
            <person name="Stanke M."/>
            <person name="Morgenstern B."/>
            <person name="Solovyev V."/>
            <person name="Kosarev P."/>
            <person name="Brown G."/>
            <person name="Chen H.C."/>
            <person name="Ermolaeva O."/>
            <person name="Hlavina W."/>
            <person name="Kapustin Y."/>
            <person name="Kiryutin B."/>
            <person name="Kitts P."/>
            <person name="Maglott D."/>
            <person name="Pruitt K."/>
            <person name="Sapojnikov V."/>
            <person name="Souvorov A."/>
            <person name="Mackey A.J."/>
            <person name="Waterhouse R.M."/>
            <person name="Wyder S."/>
            <person name="Zdobnov E.M."/>
            <person name="Zdobnov E.M."/>
            <person name="Wyder S."/>
            <person name="Kriventseva E.V."/>
            <person name="Kadowaki T."/>
            <person name="Bork P."/>
            <person name="Aranda M."/>
            <person name="Bao R."/>
            <person name="Beermann A."/>
            <person name="Berns N."/>
            <person name="Bolognesi R."/>
            <person name="Bonneton F."/>
            <person name="Bopp D."/>
            <person name="Brown S.J."/>
            <person name="Bucher G."/>
            <person name="Butts T."/>
            <person name="Chaumot A."/>
            <person name="Denell R.E."/>
            <person name="Ferrier D.E."/>
            <person name="Friedrich M."/>
            <person name="Gordon C.M."/>
            <person name="Jindra M."/>
            <person name="Klingler M."/>
            <person name="Lan Q."/>
            <person name="Lattorff H.M."/>
            <person name="Laudet V."/>
            <person name="von Levetsow C."/>
            <person name="Liu Z."/>
            <person name="Lutz R."/>
            <person name="Lynch J.A."/>
            <person name="da Fonseca R.N."/>
            <person name="Posnien N."/>
            <person name="Reuter R."/>
            <person name="Roth S."/>
            <person name="Savard J."/>
            <person name="Schinko J.B."/>
            <person name="Schmitt C."/>
            <person name="Schoppmeier M."/>
            <person name="Schroder R."/>
            <person name="Shippy T.D."/>
            <person name="Simonnet F."/>
            <person name="Marques-Souza H."/>
            <person name="Tautz D."/>
            <person name="Tomoyasu Y."/>
            <person name="Trauner J."/>
            <person name="Van der Zee M."/>
            <person name="Vervoort M."/>
            <person name="Wittkopp N."/>
            <person name="Wimmer E.A."/>
            <person name="Yang X."/>
            <person name="Jones A.K."/>
            <person name="Sattelle D.B."/>
            <person name="Ebert P.R."/>
            <person name="Nelson D."/>
            <person name="Scott J.G."/>
            <person name="Beeman R.W."/>
            <person name="Muthukrishnan S."/>
            <person name="Kramer K.J."/>
            <person name="Arakane Y."/>
            <person name="Beeman R.W."/>
            <person name="Zhu Q."/>
            <person name="Hogenkamp D."/>
            <person name="Dixit R."/>
            <person name="Oppert B."/>
            <person name="Jiang H."/>
            <person name="Zou Z."/>
            <person name="Marshall J."/>
            <person name="Elpidina E."/>
            <person name="Vinokurov K."/>
            <person name="Oppert C."/>
            <person name="Zou Z."/>
            <person name="Evans J."/>
            <person name="Lu Z."/>
            <person name="Zhao P."/>
            <person name="Sumathipala N."/>
            <person name="Altincicek B."/>
            <person name="Vilcinskas A."/>
            <person name="Williams M."/>
            <person name="Hultmark D."/>
            <person name="Hetru C."/>
            <person name="Jiang H."/>
            <person name="Grimmelikhuijzen C.J."/>
            <person name="Hauser F."/>
            <person name="Cazzamali G."/>
            <person name="Williamson M."/>
            <person name="Park Y."/>
            <person name="Li B."/>
            <person name="Tanaka Y."/>
            <person name="Predel R."/>
            <person name="Neupert S."/>
            <person name="Schachtner J."/>
            <person name="Verleyen P."/>
            <person name="Raible F."/>
            <person name="Bork P."/>
            <person name="Friedrich M."/>
            <person name="Walden K.K."/>
            <person name="Robertson H.M."/>
            <person name="Angeli S."/>
            <person name="Foret S."/>
            <person name="Bucher G."/>
            <person name="Schuetz S."/>
            <person name="Maleszka R."/>
            <person name="Wimmer E.A."/>
            <person name="Beeman R.W."/>
            <person name="Lorenzen M."/>
            <person name="Tomoyasu Y."/>
            <person name="Miller S.C."/>
            <person name="Grossmann D."/>
            <person name="Bucher G."/>
        </authorList>
    </citation>
    <scope>NUCLEOTIDE SEQUENCE [LARGE SCALE GENOMIC DNA]</scope>
    <source>
        <strain evidence="8 9">Georgia GA2</strain>
    </source>
</reference>
<organism evidence="8 9">
    <name type="scientific">Tribolium castaneum</name>
    <name type="common">Red flour beetle</name>
    <dbReference type="NCBI Taxonomy" id="7070"/>
    <lineage>
        <taxon>Eukaryota</taxon>
        <taxon>Metazoa</taxon>
        <taxon>Ecdysozoa</taxon>
        <taxon>Arthropoda</taxon>
        <taxon>Hexapoda</taxon>
        <taxon>Insecta</taxon>
        <taxon>Pterygota</taxon>
        <taxon>Neoptera</taxon>
        <taxon>Endopterygota</taxon>
        <taxon>Coleoptera</taxon>
        <taxon>Polyphaga</taxon>
        <taxon>Cucujiformia</taxon>
        <taxon>Tenebrionidae</taxon>
        <taxon>Tenebrionidae incertae sedis</taxon>
        <taxon>Tribolium</taxon>
    </lineage>
</organism>
<dbReference type="GO" id="GO:0097105">
    <property type="term" value="P:presynaptic membrane assembly"/>
    <property type="evidence" value="ECO:0000318"/>
    <property type="project" value="GO_Central"/>
</dbReference>
<dbReference type="GO" id="GO:0048488">
    <property type="term" value="P:synaptic vesicle endocytosis"/>
    <property type="evidence" value="ECO:0000318"/>
    <property type="project" value="GO_Central"/>
</dbReference>
<dbReference type="KEGG" id="tca:659779"/>
<feature type="region of interest" description="Disordered" evidence="4">
    <location>
        <begin position="1030"/>
        <end position="1057"/>
    </location>
</feature>
<feature type="compositionally biased region" description="Polar residues" evidence="4">
    <location>
        <begin position="1044"/>
        <end position="1057"/>
    </location>
</feature>
<feature type="region of interest" description="Disordered" evidence="4">
    <location>
        <begin position="1156"/>
        <end position="1209"/>
    </location>
</feature>
<dbReference type="GO" id="GO:0005886">
    <property type="term" value="C:plasma membrane"/>
    <property type="evidence" value="ECO:0000318"/>
    <property type="project" value="GO_Central"/>
</dbReference>
<accession>A0A139WI80</accession>
<dbReference type="Gene3D" id="3.40.50.1820">
    <property type="entry name" value="alpha/beta hydrolase"/>
    <property type="match status" value="1"/>
</dbReference>
<feature type="chain" id="PRO_5007300025" evidence="6">
    <location>
        <begin position="20"/>
        <end position="1209"/>
    </location>
</feature>
<dbReference type="PROSITE" id="PS00941">
    <property type="entry name" value="CARBOXYLESTERASE_B_2"/>
    <property type="match status" value="1"/>
</dbReference>
<dbReference type="GO" id="GO:0007268">
    <property type="term" value="P:chemical synaptic transmission"/>
    <property type="evidence" value="ECO:0000318"/>
    <property type="project" value="GO_Central"/>
</dbReference>
<feature type="compositionally biased region" description="Basic and acidic residues" evidence="4">
    <location>
        <begin position="750"/>
        <end position="759"/>
    </location>
</feature>
<evidence type="ECO:0000259" key="7">
    <source>
        <dbReference type="Pfam" id="PF00135"/>
    </source>
</evidence>
<dbReference type="GO" id="GO:0042043">
    <property type="term" value="F:neurexin family protein binding"/>
    <property type="evidence" value="ECO:0000318"/>
    <property type="project" value="GO_Central"/>
</dbReference>
<dbReference type="InterPro" id="IPR002018">
    <property type="entry name" value="CarbesteraseB"/>
</dbReference>
<dbReference type="SUPFAM" id="SSF53474">
    <property type="entry name" value="alpha/beta-Hydrolases"/>
    <property type="match status" value="1"/>
</dbReference>
<dbReference type="Proteomes" id="UP000007266">
    <property type="component" value="Linkage group 5"/>
</dbReference>
<dbReference type="PANTHER" id="PTHR43903">
    <property type="entry name" value="NEUROLIGIN"/>
    <property type="match status" value="1"/>
</dbReference>
<dbReference type="InterPro" id="IPR029058">
    <property type="entry name" value="AB_hydrolase_fold"/>
</dbReference>
<dbReference type="GO" id="GO:0007158">
    <property type="term" value="P:neuron cell-cell adhesion"/>
    <property type="evidence" value="ECO:0000318"/>
    <property type="project" value="GO_Central"/>
</dbReference>
<keyword evidence="5" id="KW-0472">Membrane</keyword>
<evidence type="ECO:0000256" key="6">
    <source>
        <dbReference type="SAM" id="SignalP"/>
    </source>
</evidence>
<dbReference type="InParanoid" id="A0A139WI80"/>
<reference evidence="8 9" key="2">
    <citation type="journal article" date="2010" name="Nucleic Acids Res.">
        <title>BeetleBase in 2010: revisions to provide comprehensive genomic information for Tribolium castaneum.</title>
        <authorList>
            <person name="Kim H.S."/>
            <person name="Murphy T."/>
            <person name="Xia J."/>
            <person name="Caragea D."/>
            <person name="Park Y."/>
            <person name="Beeman R.W."/>
            <person name="Lorenzen M.D."/>
            <person name="Butcher S."/>
            <person name="Manak J.R."/>
            <person name="Brown S.J."/>
        </authorList>
    </citation>
    <scope>GENOME REANNOTATION</scope>
    <source>
        <strain evidence="8 9">Georgia GA2</strain>
    </source>
</reference>
<name>A0A139WI80_TRICA</name>
<comment type="similarity">
    <text evidence="1">Belongs to the type-B carboxylesterase/lipase family.</text>
</comment>
<feature type="region of interest" description="Disordered" evidence="4">
    <location>
        <begin position="750"/>
        <end position="775"/>
    </location>
</feature>
<feature type="compositionally biased region" description="Pro residues" evidence="4">
    <location>
        <begin position="608"/>
        <end position="618"/>
    </location>
</feature>
<feature type="domain" description="Carboxylesterase type B" evidence="7">
    <location>
        <begin position="30"/>
        <end position="587"/>
    </location>
</feature>
<dbReference type="GO" id="GO:0038023">
    <property type="term" value="F:signaling receptor activity"/>
    <property type="evidence" value="ECO:0000318"/>
    <property type="project" value="GO_Central"/>
</dbReference>
<dbReference type="OrthoDB" id="3200163at2759"/>
<dbReference type="AlphaFoldDB" id="A0A139WI80"/>
<dbReference type="GO" id="GO:0050804">
    <property type="term" value="P:modulation of chemical synaptic transmission"/>
    <property type="evidence" value="ECO:0000318"/>
    <property type="project" value="GO_Central"/>
</dbReference>
<dbReference type="Pfam" id="PF00135">
    <property type="entry name" value="COesterase"/>
    <property type="match status" value="1"/>
</dbReference>
<evidence type="ECO:0000256" key="3">
    <source>
        <dbReference type="ARBA" id="ARBA00023180"/>
    </source>
</evidence>
<dbReference type="GO" id="GO:0045211">
    <property type="term" value="C:postsynaptic membrane"/>
    <property type="evidence" value="ECO:0000318"/>
    <property type="project" value="GO_Central"/>
</dbReference>
<dbReference type="InterPro" id="IPR051093">
    <property type="entry name" value="Neuroligin/BSAL"/>
</dbReference>
<dbReference type="EMBL" id="KQ971342">
    <property type="protein sequence ID" value="KYB27545.1"/>
    <property type="molecule type" value="Genomic_DNA"/>
</dbReference>
<dbReference type="ESTHER" id="trica-a0a139wi80">
    <property type="family name" value="Neuroligin"/>
</dbReference>
<dbReference type="eggNOG" id="KOG1516">
    <property type="taxonomic scope" value="Eukaryota"/>
</dbReference>
<sequence>MTYITATLTIIITLRCALADYAHTYVRENTTILTLKQGYLQGVVVAFRTNRNLPPVEQYKGIPYAVPPVGDLRFMPPGSAPGFGRGVKYANRFGPVCPQKFPDTAKMTPERRAEFLRLQQFLGHQSEDCLYLNIYAPYRGNSGSYRRYPVMVFIHGESFEWNSGNPYDGSVLAAYGKVIVVTLNYRLGVLGFLKVGSGDYLKSNFGLVDQIAALLWVKENIAEFGGDPDTVTLFGHGTGAVCANLLMLSPVIQQEHNKTLFQRAILMGGSALSDWALVSKPLHVTFQVANALNCQFGKDFADCLRRRRLDEIMTAAEVSSPYQTVFGPVVDAVVLPNEPKELMTTYSDIFRRFELMYGVTELESIHLLPADALKLGMLEKDRDQALRRYLESRCEIKPDWCVTRTLAEYTQLDFMEDESFGGYRDEGFDKASAARDALLDILSDARTVAPMVQMGQYHSALNRGSFFYVFTHKTMSKEYIRDKSYTGEELPYVFGVPLGGSRFHFTDYYTEKERLFSEVMMTYFSNFAYTGDPKMPRKNEYYTLSINDWISFDVDWPPFDSDQQRYLQLGIPPYTMSHYRHDKMRFWNEAVPDLTTNITTPLLKKPMQTPPISPPRKTPPWILTHPPRTTTYVDKYENFHKPYYGVVRVTGTSPPDNIMNNVVYGTEIKSPSPVSEPESKGISTTVTIAMCSIFLLSNLCLFVVLYLMCYRKRKRNGQKTDENPVAPDEETGNKLMDGCNLMKIVSKSERSEDTYEAVKSHQSGGRFKVARQMSSSTIDAHTKVRDWITNEIVYKYSPGILRRPRQNQDKSQESKVQNEEKNSTLGRSPTRPVSPVLAEEPPKTRPPLVKSSSIPVQKSRVEKVSVAVDATPSGRGPSVLAQQPIELTKSLDRPNFDTPLRRSLTLEDFTIIQPKQELRKSTTSINLKFPQPDSTVVRIEHAHSKSDPVQDFTPRKLLTFDPNSDVNVTSREEEVKVPLTPEESLMTIKRRNFPKVLPDYPSRDALAKKRRSMPVSHLVFSAIPELPRKPGKSFGRLPPAPPLRTTSTLTRKAPNQTPVCQSAPMLAQEPPSSPEPEVACNNLYVGPLIPKLHKTELSSSESSKLNTQPIYDKLRVARGSEKTTKGIAKTIITTDPNQPIKKVEPKVIIKPTMARNVSDPKKHIPRVVLREDEEKKPSLIPTLVKGKESSSEESTPSEESDTGTVVKRL</sequence>
<gene>
    <name evidence="8" type="primary">AUGUSTUS-3.0.2_33027</name>
    <name evidence="8" type="ORF">TcasGA2_TC033027</name>
</gene>
<proteinExistence type="inferred from homology"/>
<evidence type="ECO:0000313" key="9">
    <source>
        <dbReference type="Proteomes" id="UP000007266"/>
    </source>
</evidence>
<feature type="compositionally biased region" description="Basic and acidic residues" evidence="4">
    <location>
        <begin position="806"/>
        <end position="822"/>
    </location>
</feature>
<keyword evidence="5" id="KW-0812">Transmembrane</keyword>
<dbReference type="GO" id="GO:0098793">
    <property type="term" value="C:presynapse"/>
    <property type="evidence" value="ECO:0007669"/>
    <property type="project" value="GOC"/>
</dbReference>
<feature type="signal peptide" evidence="6">
    <location>
        <begin position="1"/>
        <end position="19"/>
    </location>
</feature>
<dbReference type="GO" id="GO:0009986">
    <property type="term" value="C:cell surface"/>
    <property type="evidence" value="ECO:0000318"/>
    <property type="project" value="GO_Central"/>
</dbReference>
<keyword evidence="2 6" id="KW-0732">Signal</keyword>
<keyword evidence="3" id="KW-0325">Glycoprotein</keyword>
<dbReference type="GO" id="GO:0045202">
    <property type="term" value="C:synapse"/>
    <property type="evidence" value="ECO:0000318"/>
    <property type="project" value="GO_Central"/>
</dbReference>